<dbReference type="PANTHER" id="PTHR30632:SF14">
    <property type="entry name" value="TUNGSTATE_MOLYBDATE_CHROMATE-BINDING PROTEIN MODA"/>
    <property type="match status" value="1"/>
</dbReference>
<feature type="binding site" evidence="4">
    <location>
        <position position="169"/>
    </location>
    <ligand>
        <name>molybdate</name>
        <dbReference type="ChEBI" id="CHEBI:36264"/>
    </ligand>
</feature>
<keyword evidence="7" id="KW-1185">Reference proteome</keyword>
<dbReference type="RefSeq" id="WP_189406867.1">
    <property type="nucleotide sequence ID" value="NZ_BMXP01000006.1"/>
</dbReference>
<dbReference type="Pfam" id="PF13531">
    <property type="entry name" value="SBP_bac_11"/>
    <property type="match status" value="1"/>
</dbReference>
<evidence type="ECO:0000313" key="7">
    <source>
        <dbReference type="Proteomes" id="UP000631300"/>
    </source>
</evidence>
<dbReference type="PANTHER" id="PTHR30632">
    <property type="entry name" value="MOLYBDATE-BINDING PERIPLASMIC PROTEIN"/>
    <property type="match status" value="1"/>
</dbReference>
<dbReference type="PIRSF" id="PIRSF004846">
    <property type="entry name" value="ModA"/>
    <property type="match status" value="1"/>
</dbReference>
<organism evidence="6 7">
    <name type="scientific">Alteromonas halophila</name>
    <dbReference type="NCBI Taxonomy" id="516698"/>
    <lineage>
        <taxon>Bacteria</taxon>
        <taxon>Pseudomonadati</taxon>
        <taxon>Pseudomonadota</taxon>
        <taxon>Gammaproteobacteria</taxon>
        <taxon>Alteromonadales</taxon>
        <taxon>Alteromonadaceae</taxon>
        <taxon>Alteromonas/Salinimonas group</taxon>
        <taxon>Alteromonas</taxon>
    </lineage>
</organism>
<dbReference type="Gene3D" id="3.40.190.10">
    <property type="entry name" value="Periplasmic binding protein-like II"/>
    <property type="match status" value="2"/>
</dbReference>
<protein>
    <submittedName>
        <fullName evidence="6">Molybdate ABC transporter substrate-binding protein</fullName>
    </submittedName>
</protein>
<reference evidence="6" key="2">
    <citation type="submission" date="2020-09" db="EMBL/GenBank/DDBJ databases">
        <authorList>
            <person name="Sun Q."/>
            <person name="Kim S."/>
        </authorList>
    </citation>
    <scope>NUCLEOTIDE SEQUENCE</scope>
    <source>
        <strain evidence="6">KCTC 22164</strain>
    </source>
</reference>
<dbReference type="Proteomes" id="UP000631300">
    <property type="component" value="Unassembled WGS sequence"/>
</dbReference>
<keyword evidence="4" id="KW-0500">Molybdenum</keyword>
<dbReference type="GO" id="GO:0015689">
    <property type="term" value="P:molybdate ion transport"/>
    <property type="evidence" value="ECO:0007669"/>
    <property type="project" value="InterPro"/>
</dbReference>
<dbReference type="GO" id="GO:0030973">
    <property type="term" value="F:molybdate ion binding"/>
    <property type="evidence" value="ECO:0007669"/>
    <property type="project" value="InterPro"/>
</dbReference>
<dbReference type="InterPro" id="IPR050682">
    <property type="entry name" value="ModA/WtpA"/>
</dbReference>
<evidence type="ECO:0000256" key="4">
    <source>
        <dbReference type="PIRSR" id="PIRSR004846-1"/>
    </source>
</evidence>
<accession>A0A918JP57</accession>
<reference evidence="6" key="1">
    <citation type="journal article" date="2014" name="Int. J. Syst. Evol. Microbiol.">
        <title>Complete genome sequence of Corynebacterium casei LMG S-19264T (=DSM 44701T), isolated from a smear-ripened cheese.</title>
        <authorList>
            <consortium name="US DOE Joint Genome Institute (JGI-PGF)"/>
            <person name="Walter F."/>
            <person name="Albersmeier A."/>
            <person name="Kalinowski J."/>
            <person name="Ruckert C."/>
        </authorList>
    </citation>
    <scope>NUCLEOTIDE SEQUENCE</scope>
    <source>
        <strain evidence="6">KCTC 22164</strain>
    </source>
</reference>
<evidence type="ECO:0000313" key="6">
    <source>
        <dbReference type="EMBL" id="GGW89658.1"/>
    </source>
</evidence>
<dbReference type="SUPFAM" id="SSF53850">
    <property type="entry name" value="Periplasmic binding protein-like II"/>
    <property type="match status" value="1"/>
</dbReference>
<feature type="chain" id="PRO_5037541758" evidence="5">
    <location>
        <begin position="24"/>
        <end position="252"/>
    </location>
</feature>
<proteinExistence type="inferred from homology"/>
<dbReference type="NCBIfam" id="TIGR01256">
    <property type="entry name" value="modA"/>
    <property type="match status" value="1"/>
</dbReference>
<sequence length="252" mass="27226">MNYRLCSLSVLLSFLLIPSAGLADTLKVAVAANFAKPLEQFATAYNEKTGNRVIVSKASSGTLYAQINHGADIDVFLSADSSRPQQLLEDGRVNASDVVTYAIGRLGYIQRSNASPDVETLKTFALAPTTRLAIANPRLAPYGEAARQALTSLVLWQHVSGALVYGNNVLQVYQFYQSGNVDHALLAWSLIKGEPGAVQLSDELHQPIVQQLAITATGADKAAANAFVDYLLSDEVQTQLPQWGYQRTGTRE</sequence>
<dbReference type="EMBL" id="BMXP01000006">
    <property type="protein sequence ID" value="GGW89658.1"/>
    <property type="molecule type" value="Genomic_DNA"/>
</dbReference>
<comment type="similarity">
    <text evidence="1">Belongs to the bacterial solute-binding protein ModA family.</text>
</comment>
<keyword evidence="3 5" id="KW-0732">Signal</keyword>
<dbReference type="GO" id="GO:0046872">
    <property type="term" value="F:metal ion binding"/>
    <property type="evidence" value="ECO:0007669"/>
    <property type="project" value="UniProtKB-KW"/>
</dbReference>
<dbReference type="CDD" id="cd13539">
    <property type="entry name" value="PBP2_AvModA"/>
    <property type="match status" value="1"/>
</dbReference>
<name>A0A918JP57_9ALTE</name>
<gene>
    <name evidence="6" type="primary">modA</name>
    <name evidence="6" type="ORF">GCM10007391_24940</name>
</gene>
<evidence type="ECO:0000256" key="1">
    <source>
        <dbReference type="ARBA" id="ARBA00009175"/>
    </source>
</evidence>
<dbReference type="AlphaFoldDB" id="A0A918JP57"/>
<feature type="binding site" evidence="4">
    <location>
        <position position="60"/>
    </location>
    <ligand>
        <name>molybdate</name>
        <dbReference type="ChEBI" id="CHEBI:36264"/>
    </ligand>
</feature>
<dbReference type="InterPro" id="IPR005950">
    <property type="entry name" value="ModA"/>
</dbReference>
<comment type="caution">
    <text evidence="6">The sequence shown here is derived from an EMBL/GenBank/DDBJ whole genome shotgun (WGS) entry which is preliminary data.</text>
</comment>
<evidence type="ECO:0000256" key="3">
    <source>
        <dbReference type="ARBA" id="ARBA00022729"/>
    </source>
</evidence>
<feature type="signal peptide" evidence="5">
    <location>
        <begin position="1"/>
        <end position="23"/>
    </location>
</feature>
<dbReference type="InterPro" id="IPR044084">
    <property type="entry name" value="AvModA-like_subst-bd"/>
</dbReference>
<keyword evidence="2 4" id="KW-0479">Metal-binding</keyword>
<evidence type="ECO:0000256" key="5">
    <source>
        <dbReference type="SAM" id="SignalP"/>
    </source>
</evidence>
<evidence type="ECO:0000256" key="2">
    <source>
        <dbReference type="ARBA" id="ARBA00022723"/>
    </source>
</evidence>